<evidence type="ECO:0000313" key="6">
    <source>
        <dbReference type="EMBL" id="MSS01629.1"/>
    </source>
</evidence>
<evidence type="ECO:0000256" key="2">
    <source>
        <dbReference type="ARBA" id="ARBA00022723"/>
    </source>
</evidence>
<dbReference type="SFLD" id="SFLDG01103">
    <property type="entry name" value="Uncharacterised_Radical_SAM_Su"/>
    <property type="match status" value="1"/>
</dbReference>
<keyword evidence="4" id="KW-0411">Iron-sulfur</keyword>
<keyword evidence="7" id="KW-1185">Reference proteome</keyword>
<dbReference type="InterPro" id="IPR007197">
    <property type="entry name" value="rSAM"/>
</dbReference>
<evidence type="ECO:0000313" key="7">
    <source>
        <dbReference type="Proteomes" id="UP000470082"/>
    </source>
</evidence>
<organism evidence="6 7">
    <name type="scientific">Floccifex porci</name>
    <dbReference type="NCBI Taxonomy" id="2606629"/>
    <lineage>
        <taxon>Bacteria</taxon>
        <taxon>Bacillati</taxon>
        <taxon>Bacillota</taxon>
        <taxon>Erysipelotrichia</taxon>
        <taxon>Erysipelotrichales</taxon>
        <taxon>Erysipelotrichaceae</taxon>
        <taxon>Floccifex</taxon>
    </lineage>
</organism>
<dbReference type="GO" id="GO:0051536">
    <property type="term" value="F:iron-sulfur cluster binding"/>
    <property type="evidence" value="ECO:0007669"/>
    <property type="project" value="UniProtKB-KW"/>
</dbReference>
<dbReference type="AlphaFoldDB" id="A0A7X2N363"/>
<evidence type="ECO:0000256" key="1">
    <source>
        <dbReference type="ARBA" id="ARBA00022691"/>
    </source>
</evidence>
<dbReference type="NCBIfam" id="TIGR03977">
    <property type="entry name" value="rSAM_pair_HxsC"/>
    <property type="match status" value="1"/>
</dbReference>
<dbReference type="Gene3D" id="3.20.20.70">
    <property type="entry name" value="Aldolase class I"/>
    <property type="match status" value="1"/>
</dbReference>
<evidence type="ECO:0000256" key="3">
    <source>
        <dbReference type="ARBA" id="ARBA00023004"/>
    </source>
</evidence>
<dbReference type="Pfam" id="PF04055">
    <property type="entry name" value="Radical_SAM"/>
    <property type="match status" value="1"/>
</dbReference>
<protein>
    <submittedName>
        <fullName evidence="6">His-Xaa-Ser system radical SAM maturase HxsC</fullName>
    </submittedName>
</protein>
<keyword evidence="1" id="KW-0949">S-adenosyl-L-methionine</keyword>
<dbReference type="PANTHER" id="PTHR11228:SF34">
    <property type="entry name" value="TUNGSTEN-CONTAINING ALDEHYDE FERREDOXIN OXIDOREDUCTASE COFACTOR MODIFYING PROTEIN"/>
    <property type="match status" value="1"/>
</dbReference>
<feature type="domain" description="Radical SAM core" evidence="5">
    <location>
        <begin position="96"/>
        <end position="257"/>
    </location>
</feature>
<reference evidence="6 7" key="1">
    <citation type="submission" date="2019-08" db="EMBL/GenBank/DDBJ databases">
        <title>In-depth cultivation of the pig gut microbiome towards novel bacterial diversity and tailored functional studies.</title>
        <authorList>
            <person name="Wylensek D."/>
            <person name="Hitch T.C.A."/>
            <person name="Clavel T."/>
        </authorList>
    </citation>
    <scope>NUCLEOTIDE SEQUENCE [LARGE SCALE GENOMIC DNA]</scope>
    <source>
        <strain evidence="6 7">LKV-178-WT-2G</strain>
    </source>
</reference>
<dbReference type="GO" id="GO:0003824">
    <property type="term" value="F:catalytic activity"/>
    <property type="evidence" value="ECO:0007669"/>
    <property type="project" value="InterPro"/>
</dbReference>
<gene>
    <name evidence="6" type="primary">hxsC</name>
    <name evidence="6" type="ORF">FYJ50_05895</name>
</gene>
<evidence type="ECO:0000259" key="5">
    <source>
        <dbReference type="Pfam" id="PF04055"/>
    </source>
</evidence>
<dbReference type="Proteomes" id="UP000470082">
    <property type="component" value="Unassembled WGS sequence"/>
</dbReference>
<name>A0A7X2N363_9FIRM</name>
<evidence type="ECO:0000256" key="4">
    <source>
        <dbReference type="ARBA" id="ARBA00023014"/>
    </source>
</evidence>
<dbReference type="SFLD" id="SFLDS00029">
    <property type="entry name" value="Radical_SAM"/>
    <property type="match status" value="1"/>
</dbReference>
<comment type="caution">
    <text evidence="6">The sequence shown here is derived from an EMBL/GenBank/DDBJ whole genome shotgun (WGS) entry which is preliminary data.</text>
</comment>
<dbReference type="GO" id="GO:0046872">
    <property type="term" value="F:metal ion binding"/>
    <property type="evidence" value="ECO:0007669"/>
    <property type="project" value="UniProtKB-KW"/>
</dbReference>
<dbReference type="EMBL" id="VUMM01000009">
    <property type="protein sequence ID" value="MSS01629.1"/>
    <property type="molecule type" value="Genomic_DNA"/>
</dbReference>
<proteinExistence type="predicted"/>
<keyword evidence="3" id="KW-0408">Iron</keyword>
<keyword evidence="2" id="KW-0479">Metal-binding</keyword>
<dbReference type="InterPro" id="IPR050377">
    <property type="entry name" value="Radical_SAM_PqqE_MftC-like"/>
</dbReference>
<dbReference type="InterPro" id="IPR058240">
    <property type="entry name" value="rSAM_sf"/>
</dbReference>
<dbReference type="InterPro" id="IPR013785">
    <property type="entry name" value="Aldolase_TIM"/>
</dbReference>
<dbReference type="InterPro" id="IPR024032">
    <property type="entry name" value="rSAM_paired_HxsC"/>
</dbReference>
<dbReference type="SUPFAM" id="SSF102114">
    <property type="entry name" value="Radical SAM enzymes"/>
    <property type="match status" value="1"/>
</dbReference>
<dbReference type="PANTHER" id="PTHR11228">
    <property type="entry name" value="RADICAL SAM DOMAIN PROTEIN"/>
    <property type="match status" value="1"/>
</dbReference>
<dbReference type="CDD" id="cd01335">
    <property type="entry name" value="Radical_SAM"/>
    <property type="match status" value="1"/>
</dbReference>
<dbReference type="SFLD" id="SFLDG01067">
    <property type="entry name" value="SPASM/twitch_domain_containing"/>
    <property type="match status" value="1"/>
</dbReference>
<sequence>MEHIMIKIKNYKGFFRILSIAKNEMDRRELVANCLDFLFITENDATIYPDQIKLTNEMSEVIELNKYNSFDVIEVWENGLVSRKYNDKSDDNYFFITGSCNSNCIMCPSPDFSRKNSKAVPLQELIELARHIPKDTPHLTITGGEPFMIGDRIFTFIEYLKTFFLNTEFLFLTNGRIFSIPRYVKLFSECAPAYSVVAIPIHGSCSKIHDAITRSSGSFNQTKFGITQLLRNNIAVELRLVTNKMNIDDFEKIAELIINDFSTVAYVSIIAMEMTGNARLNYKDVWIPYRETFQKIETAILKLLKAGIEVKLYNFPLCTISSSYWSISKQSISYEKIRYSNKCKKCKVKTECGGIFSGTKDLEESELEAII</sequence>
<accession>A0A7X2N363</accession>